<comment type="caution">
    <text evidence="2">The sequence shown here is derived from an EMBL/GenBank/DDBJ whole genome shotgun (WGS) entry which is preliminary data.</text>
</comment>
<reference evidence="3" key="1">
    <citation type="journal article" date="2019" name="Int. J. Syst. Evol. Microbiol.">
        <title>The Global Catalogue of Microorganisms (GCM) 10K type strain sequencing project: providing services to taxonomists for standard genome sequencing and annotation.</title>
        <authorList>
            <consortium name="The Broad Institute Genomics Platform"/>
            <consortium name="The Broad Institute Genome Sequencing Center for Infectious Disease"/>
            <person name="Wu L."/>
            <person name="Ma J."/>
        </authorList>
    </citation>
    <scope>NUCLEOTIDE SEQUENCE [LARGE SCALE GENOMIC DNA]</scope>
    <source>
        <strain evidence="3">JCM 18958</strain>
    </source>
</reference>
<evidence type="ECO:0000256" key="1">
    <source>
        <dbReference type="SAM" id="MobiDB-lite"/>
    </source>
</evidence>
<dbReference type="RefSeq" id="WP_345310178.1">
    <property type="nucleotide sequence ID" value="NZ_BAABLN010000001.1"/>
</dbReference>
<feature type="region of interest" description="Disordered" evidence="1">
    <location>
        <begin position="44"/>
        <end position="65"/>
    </location>
</feature>
<dbReference type="EMBL" id="BAABLN010000001">
    <property type="protein sequence ID" value="GAA4687787.1"/>
    <property type="molecule type" value="Genomic_DNA"/>
</dbReference>
<organism evidence="2 3">
    <name type="scientific">Kocuria gwangalliensis</name>
    <dbReference type="NCBI Taxonomy" id="501592"/>
    <lineage>
        <taxon>Bacteria</taxon>
        <taxon>Bacillati</taxon>
        <taxon>Actinomycetota</taxon>
        <taxon>Actinomycetes</taxon>
        <taxon>Micrococcales</taxon>
        <taxon>Micrococcaceae</taxon>
        <taxon>Kocuria</taxon>
    </lineage>
</organism>
<dbReference type="Proteomes" id="UP001501446">
    <property type="component" value="Unassembled WGS sequence"/>
</dbReference>
<proteinExistence type="predicted"/>
<evidence type="ECO:0000313" key="3">
    <source>
        <dbReference type="Proteomes" id="UP001501446"/>
    </source>
</evidence>
<evidence type="ECO:0000313" key="2">
    <source>
        <dbReference type="EMBL" id="GAA4687787.1"/>
    </source>
</evidence>
<keyword evidence="3" id="KW-1185">Reference proteome</keyword>
<name>A0ABP8WF16_9MICC</name>
<accession>A0ABP8WF16</accession>
<gene>
    <name evidence="2" type="ORF">GCM10025781_00490</name>
</gene>
<protein>
    <submittedName>
        <fullName evidence="2">Uncharacterized protein</fullName>
    </submittedName>
</protein>
<sequence>MTTRNFRELAAQAKETWSDEAIVVYDAATGSYEAEVAALHDHLRVRPRKRHRSNEEDSQCPPTRS</sequence>